<evidence type="ECO:0000256" key="2">
    <source>
        <dbReference type="ARBA" id="ARBA00022771"/>
    </source>
</evidence>
<accession>A0A815FG12</accession>
<dbReference type="GO" id="GO:0003714">
    <property type="term" value="F:transcription corepressor activity"/>
    <property type="evidence" value="ECO:0007669"/>
    <property type="project" value="InterPro"/>
</dbReference>
<keyword evidence="1" id="KW-0479">Metal-binding</keyword>
<dbReference type="Pfam" id="PF01753">
    <property type="entry name" value="zf-MYND"/>
    <property type="match status" value="1"/>
</dbReference>
<protein>
    <recommendedName>
        <fullName evidence="5">MYND-type domain-containing protein</fullName>
    </recommendedName>
</protein>
<comment type="caution">
    <text evidence="7">The sequence shown here is derived from an EMBL/GenBank/DDBJ whole genome shotgun (WGS) entry which is preliminary data.</text>
</comment>
<feature type="domain" description="MYND-type" evidence="5">
    <location>
        <begin position="16"/>
        <end position="52"/>
    </location>
</feature>
<evidence type="ECO:0000313" key="8">
    <source>
        <dbReference type="Proteomes" id="UP000663832"/>
    </source>
</evidence>
<dbReference type="AlphaFoldDB" id="A0A815FG12"/>
<dbReference type="SUPFAM" id="SSF144232">
    <property type="entry name" value="HIT/MYND zinc finger-like"/>
    <property type="match status" value="1"/>
</dbReference>
<dbReference type="PROSITE" id="PS01360">
    <property type="entry name" value="ZF_MYND_1"/>
    <property type="match status" value="1"/>
</dbReference>
<evidence type="ECO:0000313" key="6">
    <source>
        <dbReference type="EMBL" id="CAF1269185.1"/>
    </source>
</evidence>
<reference evidence="7" key="1">
    <citation type="submission" date="2021-02" db="EMBL/GenBank/DDBJ databases">
        <authorList>
            <person name="Nowell W R."/>
        </authorList>
    </citation>
    <scope>NUCLEOTIDE SEQUENCE</scope>
</reference>
<sequence length="367" mass="42404">MISDHLVTSTIEQQKCWTCGKPATSRCAKCHTTNYCSVKCQKKDWGKHKIICTPTRQNNTADFLVKAVMDDLFPEDLDTLADFGLSNCHLQEQRTYLMSVYAGLIKILGVSSKDLHEWQQANELALHIRKTYEDAGASSGYYNWFLKNQHLVDSRTPKADVSQLVRKYLSAEDKDKDMDQLEPQEKRLSVWLYIVLLMGNIPRIEYDIWFHFGFCTCKSQRIESDLGRIYRTLIDQCTLYEFYTNSESQTLEALLRLKNIDGIDALKAQGVVFGYPNISVYHLKQYVLGEDVPLQRCIGVDYGFYLCRDNKSRQKLRKIYKQLFGHVNFDILQLHQACISGTLYKYTSQFVVADANLMKNPYPLADL</sequence>
<dbReference type="Proteomes" id="UP000663877">
    <property type="component" value="Unassembled WGS sequence"/>
</dbReference>
<keyword evidence="8" id="KW-1185">Reference proteome</keyword>
<evidence type="ECO:0000256" key="1">
    <source>
        <dbReference type="ARBA" id="ARBA00022723"/>
    </source>
</evidence>
<dbReference type="PANTHER" id="PTHR10379:SF14">
    <property type="entry name" value="NERVY, ISOFORM D"/>
    <property type="match status" value="1"/>
</dbReference>
<organism evidence="7 8">
    <name type="scientific">Adineta steineri</name>
    <dbReference type="NCBI Taxonomy" id="433720"/>
    <lineage>
        <taxon>Eukaryota</taxon>
        <taxon>Metazoa</taxon>
        <taxon>Spiralia</taxon>
        <taxon>Gnathifera</taxon>
        <taxon>Rotifera</taxon>
        <taxon>Eurotatoria</taxon>
        <taxon>Bdelloidea</taxon>
        <taxon>Adinetida</taxon>
        <taxon>Adinetidae</taxon>
        <taxon>Adineta</taxon>
    </lineage>
</organism>
<gene>
    <name evidence="6" type="ORF">BJG266_LOCUS30564</name>
    <name evidence="7" type="ORF">QVE165_LOCUS32732</name>
</gene>
<keyword evidence="3" id="KW-0862">Zinc</keyword>
<keyword evidence="2 4" id="KW-0863">Zinc-finger</keyword>
<dbReference type="PANTHER" id="PTHR10379">
    <property type="entry name" value="MTG8 ETO EIGHT TWENTY ONE PROTEIN"/>
    <property type="match status" value="1"/>
</dbReference>
<evidence type="ECO:0000256" key="3">
    <source>
        <dbReference type="ARBA" id="ARBA00022833"/>
    </source>
</evidence>
<name>A0A815FG12_9BILA</name>
<dbReference type="InterPro" id="IPR002893">
    <property type="entry name" value="Znf_MYND"/>
</dbReference>
<dbReference type="InterPro" id="IPR013289">
    <property type="entry name" value="CBFA2T1/2/3"/>
</dbReference>
<evidence type="ECO:0000256" key="4">
    <source>
        <dbReference type="PROSITE-ProRule" id="PRU00134"/>
    </source>
</evidence>
<dbReference type="GO" id="GO:0005634">
    <property type="term" value="C:nucleus"/>
    <property type="evidence" value="ECO:0007669"/>
    <property type="project" value="TreeGrafter"/>
</dbReference>
<dbReference type="EMBL" id="CAJNOM010000293">
    <property type="protein sequence ID" value="CAF1328121.1"/>
    <property type="molecule type" value="Genomic_DNA"/>
</dbReference>
<dbReference type="PROSITE" id="PS50865">
    <property type="entry name" value="ZF_MYND_2"/>
    <property type="match status" value="1"/>
</dbReference>
<evidence type="ECO:0000259" key="5">
    <source>
        <dbReference type="PROSITE" id="PS50865"/>
    </source>
</evidence>
<dbReference type="Proteomes" id="UP000663832">
    <property type="component" value="Unassembled WGS sequence"/>
</dbReference>
<proteinExistence type="predicted"/>
<dbReference type="OrthoDB" id="437457at2759"/>
<evidence type="ECO:0000313" key="7">
    <source>
        <dbReference type="EMBL" id="CAF1328121.1"/>
    </source>
</evidence>
<dbReference type="GO" id="GO:0008270">
    <property type="term" value="F:zinc ion binding"/>
    <property type="evidence" value="ECO:0007669"/>
    <property type="project" value="UniProtKB-KW"/>
</dbReference>
<dbReference type="EMBL" id="CAJNOI010000403">
    <property type="protein sequence ID" value="CAF1269185.1"/>
    <property type="molecule type" value="Genomic_DNA"/>
</dbReference>
<dbReference type="Gene3D" id="6.10.140.2220">
    <property type="match status" value="1"/>
</dbReference>